<gene>
    <name evidence="1" type="ORF">BOTCAL_0519g00010</name>
</gene>
<keyword evidence="2" id="KW-1185">Reference proteome</keyword>
<accession>A0A4Y8CLL4</accession>
<dbReference type="AlphaFoldDB" id="A0A4Y8CLL4"/>
<comment type="caution">
    <text evidence="1">The sequence shown here is derived from an EMBL/GenBank/DDBJ whole genome shotgun (WGS) entry which is preliminary data.</text>
</comment>
<evidence type="ECO:0000313" key="2">
    <source>
        <dbReference type="Proteomes" id="UP000297299"/>
    </source>
</evidence>
<protein>
    <submittedName>
        <fullName evidence="1">Uncharacterized protein</fullName>
    </submittedName>
</protein>
<proteinExistence type="predicted"/>
<dbReference type="Proteomes" id="UP000297299">
    <property type="component" value="Unassembled WGS sequence"/>
</dbReference>
<sequence>MPINKDQKLLPLTIKYVRASGAMATRLTSTSVGNNSPLHQKIAGSIPAGLISWLRLHFALEIVEI</sequence>
<organism evidence="1 2">
    <name type="scientific">Botryotinia calthae</name>
    <dbReference type="NCBI Taxonomy" id="38488"/>
    <lineage>
        <taxon>Eukaryota</taxon>
        <taxon>Fungi</taxon>
        <taxon>Dikarya</taxon>
        <taxon>Ascomycota</taxon>
        <taxon>Pezizomycotina</taxon>
        <taxon>Leotiomycetes</taxon>
        <taxon>Helotiales</taxon>
        <taxon>Sclerotiniaceae</taxon>
        <taxon>Botryotinia</taxon>
    </lineage>
</organism>
<name>A0A4Y8CLL4_9HELO</name>
<dbReference type="EMBL" id="PHWZ01000518">
    <property type="protein sequence ID" value="TEY37422.1"/>
    <property type="molecule type" value="Genomic_DNA"/>
</dbReference>
<reference evidence="1 2" key="1">
    <citation type="submission" date="2017-11" db="EMBL/GenBank/DDBJ databases">
        <title>Comparative genomics of Botrytis spp.</title>
        <authorList>
            <person name="Valero-Jimenez C.A."/>
            <person name="Tapia P."/>
            <person name="Veloso J."/>
            <person name="Silva-Moreno E."/>
            <person name="Staats M."/>
            <person name="Valdes J.H."/>
            <person name="Van Kan J.A.L."/>
        </authorList>
    </citation>
    <scope>NUCLEOTIDE SEQUENCE [LARGE SCALE GENOMIC DNA]</scope>
    <source>
        <strain evidence="1 2">MUCL2830</strain>
    </source>
</reference>
<evidence type="ECO:0000313" key="1">
    <source>
        <dbReference type="EMBL" id="TEY37422.1"/>
    </source>
</evidence>